<protein>
    <submittedName>
        <fullName evidence="1">Uncharacterized protein</fullName>
    </submittedName>
</protein>
<name>A0A976IFP2_BRELC</name>
<evidence type="ECO:0000313" key="2">
    <source>
        <dbReference type="Proteomes" id="UP000294530"/>
    </source>
</evidence>
<keyword evidence="2" id="KW-1185">Reference proteome</keyword>
<reference evidence="1 2" key="1">
    <citation type="journal article" date="2021" name="Genome Biol.">
        <title>AFLAP: assembly-free linkage analysis pipeline using k-mers from genome sequencing data.</title>
        <authorList>
            <person name="Fletcher K."/>
            <person name="Zhang L."/>
            <person name="Gil J."/>
            <person name="Han R."/>
            <person name="Cavanaugh K."/>
            <person name="Michelmore R."/>
        </authorList>
    </citation>
    <scope>NUCLEOTIDE SEQUENCE [LARGE SCALE GENOMIC DNA]</scope>
    <source>
        <strain evidence="1 2">SF5</strain>
    </source>
</reference>
<dbReference type="EMBL" id="SHOA02000019">
    <property type="protein sequence ID" value="TDH69974.1"/>
    <property type="molecule type" value="Genomic_DNA"/>
</dbReference>
<organism evidence="1 2">
    <name type="scientific">Bremia lactucae</name>
    <name type="common">Lettuce downy mildew</name>
    <dbReference type="NCBI Taxonomy" id="4779"/>
    <lineage>
        <taxon>Eukaryota</taxon>
        <taxon>Sar</taxon>
        <taxon>Stramenopiles</taxon>
        <taxon>Oomycota</taxon>
        <taxon>Peronosporomycetes</taxon>
        <taxon>Peronosporales</taxon>
        <taxon>Peronosporaceae</taxon>
        <taxon>Bremia</taxon>
    </lineage>
</organism>
<evidence type="ECO:0000313" key="1">
    <source>
        <dbReference type="EMBL" id="TDH69974.1"/>
    </source>
</evidence>
<sequence length="64" mass="7409">MSSVCEGLLAKLNELMDFLRFAKHRDANFHGVVTFMFRASSEDKNTIVCMRTIDMRQGSIFFPF</sequence>
<dbReference type="AlphaFoldDB" id="A0A976IFP2"/>
<dbReference type="Proteomes" id="UP000294530">
    <property type="component" value="Unassembled WGS sequence"/>
</dbReference>
<dbReference type="OrthoDB" id="58761at2759"/>
<dbReference type="RefSeq" id="XP_067819473.1">
    <property type="nucleotide sequence ID" value="XM_067958929.1"/>
</dbReference>
<dbReference type="KEGG" id="blac:94344600"/>
<proteinExistence type="predicted"/>
<comment type="caution">
    <text evidence="1">The sequence shown here is derived from an EMBL/GenBank/DDBJ whole genome shotgun (WGS) entry which is preliminary data.</text>
</comment>
<gene>
    <name evidence="1" type="ORF">CCR75_000823</name>
</gene>
<accession>A0A976IFP2</accession>
<dbReference type="GeneID" id="94344600"/>